<organism evidence="2 3">
    <name type="scientific">Trichoderma harzianum CBS 226.95</name>
    <dbReference type="NCBI Taxonomy" id="983964"/>
    <lineage>
        <taxon>Eukaryota</taxon>
        <taxon>Fungi</taxon>
        <taxon>Dikarya</taxon>
        <taxon>Ascomycota</taxon>
        <taxon>Pezizomycotina</taxon>
        <taxon>Sordariomycetes</taxon>
        <taxon>Hypocreomycetidae</taxon>
        <taxon>Hypocreales</taxon>
        <taxon>Hypocreaceae</taxon>
        <taxon>Trichoderma</taxon>
    </lineage>
</organism>
<accession>A0A2T4AVF2</accession>
<dbReference type="RefSeq" id="XP_024780717.1">
    <property type="nucleotide sequence ID" value="XM_024912478.1"/>
</dbReference>
<evidence type="ECO:0000313" key="3">
    <source>
        <dbReference type="Proteomes" id="UP000241690"/>
    </source>
</evidence>
<dbReference type="Proteomes" id="UP000241690">
    <property type="component" value="Unassembled WGS sequence"/>
</dbReference>
<keyword evidence="1" id="KW-0812">Transmembrane</keyword>
<keyword evidence="1" id="KW-1133">Transmembrane helix</keyword>
<gene>
    <name evidence="2" type="ORF">M431DRAFT_132325</name>
</gene>
<dbReference type="AlphaFoldDB" id="A0A2T4AVF2"/>
<evidence type="ECO:0000313" key="2">
    <source>
        <dbReference type="EMBL" id="PTB61040.1"/>
    </source>
</evidence>
<name>A0A2T4AVF2_TRIHA</name>
<protein>
    <submittedName>
        <fullName evidence="2">Uncharacterized protein</fullName>
    </submittedName>
</protein>
<sequence>MPHLTLIPRHRHFVDFGIDSPTLFLNEDRGRINELDENADRWLTDVGEKVVTTERLTAQDLLRNKETEFAVADVTITYAQGDQIRKCRKCKTAFDEKFLIPRVWWTTLAKRSNGYFGYQDILDSDGTRTGTISWVRFMVKRVSKILDAHDVDEIKYHWVKLNAVTRWNASNNRTDIILFDHPQFAHLNGDSILRDINPRELGDPFWVYPSMVEEIAQLHDVTIWETRNLLRDFELRRAFYRFNYKYLHEIPRHMTHVNEMVYVTESILTSIQKHHNHFLATDKAVDAPPRMFFLNIQSRLDSLHNMVTNLRHRAESNNARIQNEMALTYNDAARIDSSAMRAISLIGLLFLPAAFVAAIFSTSFFNFDAPTGIWKLSSHFWMYWAVAVPLTVVTVVSWFFGPVIMDKVMPQWRRWVE</sequence>
<reference evidence="2 3" key="1">
    <citation type="submission" date="2016-07" db="EMBL/GenBank/DDBJ databases">
        <title>Multiple horizontal gene transfer events from other fungi enriched the ability of initially mycotrophic Trichoderma (Ascomycota) to feed on dead plant biomass.</title>
        <authorList>
            <consortium name="DOE Joint Genome Institute"/>
            <person name="Aerts A."/>
            <person name="Atanasova L."/>
            <person name="Chenthamara K."/>
            <person name="Zhang J."/>
            <person name="Grujic M."/>
            <person name="Henrissat B."/>
            <person name="Kuo A."/>
            <person name="Salamov A."/>
            <person name="Lipzen A."/>
            <person name="Labutti K."/>
            <person name="Barry K."/>
            <person name="Miao Y."/>
            <person name="Rahimi M.J."/>
            <person name="Shen Q."/>
            <person name="Grigoriev I.V."/>
            <person name="Kubicek C.P."/>
            <person name="Druzhinina I.S."/>
        </authorList>
    </citation>
    <scope>NUCLEOTIDE SEQUENCE [LARGE SCALE GENOMIC DNA]</scope>
    <source>
        <strain evidence="2 3">CBS 226.95</strain>
    </source>
</reference>
<proteinExistence type="predicted"/>
<keyword evidence="3" id="KW-1185">Reference proteome</keyword>
<feature type="transmembrane region" description="Helical" evidence="1">
    <location>
        <begin position="342"/>
        <end position="361"/>
    </location>
</feature>
<feature type="transmembrane region" description="Helical" evidence="1">
    <location>
        <begin position="381"/>
        <end position="404"/>
    </location>
</feature>
<dbReference type="GeneID" id="36621037"/>
<dbReference type="EMBL" id="KZ679675">
    <property type="protein sequence ID" value="PTB61040.1"/>
    <property type="molecule type" value="Genomic_DNA"/>
</dbReference>
<dbReference type="Gene3D" id="1.20.58.340">
    <property type="entry name" value="Magnesium transport protein CorA, transmembrane region"/>
    <property type="match status" value="1"/>
</dbReference>
<evidence type="ECO:0000256" key="1">
    <source>
        <dbReference type="SAM" id="Phobius"/>
    </source>
</evidence>
<keyword evidence="1" id="KW-0472">Membrane</keyword>
<dbReference type="STRING" id="983964.A0A2T4AVF2"/>